<reference evidence="5" key="1">
    <citation type="submission" date="2016-10" db="EMBL/GenBank/DDBJ databases">
        <authorList>
            <person name="Varghese N."/>
            <person name="Submissions S."/>
        </authorList>
    </citation>
    <scope>NUCLEOTIDE SEQUENCE [LARGE SCALE GENOMIC DNA]</scope>
    <source>
        <strain evidence="5">DSM 44234</strain>
    </source>
</reference>
<dbReference type="PANTHER" id="PTHR30290">
    <property type="entry name" value="PERIPLASMIC BINDING COMPONENT OF ABC TRANSPORTER"/>
    <property type="match status" value="1"/>
</dbReference>
<feature type="compositionally biased region" description="Low complexity" evidence="1">
    <location>
        <begin position="522"/>
        <end position="533"/>
    </location>
</feature>
<dbReference type="Gene3D" id="3.40.190.10">
    <property type="entry name" value="Periplasmic binding protein-like II"/>
    <property type="match status" value="1"/>
</dbReference>
<dbReference type="SUPFAM" id="SSF53850">
    <property type="entry name" value="Periplasmic binding protein-like II"/>
    <property type="match status" value="1"/>
</dbReference>
<sequence>MSRSSVRIRAARAALCLLVAAASAVGCSRTEYLSTDPGRNLSIDFATTAFVKNFNFLSPTNPGEPPGSDLVYEPLIRLSPSEGYEPKPWLAASWAWSDGGKTLTWTLRDDVTWSDGTPFTSRDVAFTLELGMKNAQLRMGNTGKIVGVEAPTPTRVVVRYSEPAFASFVSYYAVKIVPEHVWAHRDAATDHNVDPIGTGPFLLSTVGVQRIVYSLRPDYWGAESKGVRTVTYNAAATPNAILNNLLTGKADYAQSPLIGDPKKTFVDKSPTNHFWLAKAGAGNALLFNNAVKPTDDVNIRRAIYASLDAGQLVRLTPGATDEAANVTGLNEPTYTDWIAPEFRGKRQTHDADAAREALRASGYTVRNGTLTKDGRDYPITLKIEPTQATSPWANGIKQQIFETLGVEAIVDSSVQNSSVGSTGDYTLTLGPDILGQGALTGLRFALTAPTAIGESASSNWSRANSPAGQALLAQMGSTADVEKQRQKAFELQRILVSERFTAPISPYAWPVAYTSKKWTGWPNQDDPQNVPPNGRGDLTSTILNLTPVSESK</sequence>
<proteinExistence type="predicted"/>
<feature type="signal peptide" evidence="2">
    <location>
        <begin position="1"/>
        <end position="24"/>
    </location>
</feature>
<dbReference type="Gene3D" id="3.90.76.10">
    <property type="entry name" value="Dipeptide-binding Protein, Domain 1"/>
    <property type="match status" value="1"/>
</dbReference>
<dbReference type="GO" id="GO:1904680">
    <property type="term" value="F:peptide transmembrane transporter activity"/>
    <property type="evidence" value="ECO:0007669"/>
    <property type="project" value="TreeGrafter"/>
</dbReference>
<dbReference type="EMBL" id="FNSA01000003">
    <property type="protein sequence ID" value="SEB88123.1"/>
    <property type="molecule type" value="Genomic_DNA"/>
</dbReference>
<name>A0A1H4MYT2_TSUTY</name>
<evidence type="ECO:0000256" key="1">
    <source>
        <dbReference type="SAM" id="MobiDB-lite"/>
    </source>
</evidence>
<keyword evidence="2" id="KW-0732">Signal</keyword>
<accession>A0A1H4MYT2</accession>
<dbReference type="PROSITE" id="PS51257">
    <property type="entry name" value="PROKAR_LIPOPROTEIN"/>
    <property type="match status" value="1"/>
</dbReference>
<evidence type="ECO:0000313" key="5">
    <source>
        <dbReference type="Proteomes" id="UP000182241"/>
    </source>
</evidence>
<organism evidence="4 5">
    <name type="scientific">Tsukamurella tyrosinosolvens</name>
    <dbReference type="NCBI Taxonomy" id="57704"/>
    <lineage>
        <taxon>Bacteria</taxon>
        <taxon>Bacillati</taxon>
        <taxon>Actinomycetota</taxon>
        <taxon>Actinomycetes</taxon>
        <taxon>Mycobacteriales</taxon>
        <taxon>Tsukamurellaceae</taxon>
        <taxon>Tsukamurella</taxon>
    </lineage>
</organism>
<dbReference type="STRING" id="57704.SAMN04489793_1009"/>
<dbReference type="Proteomes" id="UP000182241">
    <property type="component" value="Unassembled WGS sequence"/>
</dbReference>
<feature type="region of interest" description="Disordered" evidence="1">
    <location>
        <begin position="520"/>
        <end position="552"/>
    </location>
</feature>
<dbReference type="GO" id="GO:0042597">
    <property type="term" value="C:periplasmic space"/>
    <property type="evidence" value="ECO:0007669"/>
    <property type="project" value="UniProtKB-ARBA"/>
</dbReference>
<dbReference type="PIRSF" id="PIRSF002741">
    <property type="entry name" value="MppA"/>
    <property type="match status" value="1"/>
</dbReference>
<dbReference type="InterPro" id="IPR030678">
    <property type="entry name" value="Peptide/Ni-bd"/>
</dbReference>
<dbReference type="CDD" id="cd08509">
    <property type="entry name" value="PBP2_TmCBP_oligosaccharides_like"/>
    <property type="match status" value="1"/>
</dbReference>
<gene>
    <name evidence="4" type="ORF">SAMN04489793_1009</name>
</gene>
<dbReference type="AlphaFoldDB" id="A0A1H4MYT2"/>
<feature type="chain" id="PRO_5038441793" evidence="2">
    <location>
        <begin position="25"/>
        <end position="552"/>
    </location>
</feature>
<dbReference type="GO" id="GO:0015833">
    <property type="term" value="P:peptide transport"/>
    <property type="evidence" value="ECO:0007669"/>
    <property type="project" value="TreeGrafter"/>
</dbReference>
<dbReference type="OrthoDB" id="9796817at2"/>
<dbReference type="InterPro" id="IPR039424">
    <property type="entry name" value="SBP_5"/>
</dbReference>
<evidence type="ECO:0000256" key="2">
    <source>
        <dbReference type="SAM" id="SignalP"/>
    </source>
</evidence>
<feature type="domain" description="Solute-binding protein family 5" evidence="3">
    <location>
        <begin position="85"/>
        <end position="413"/>
    </location>
</feature>
<dbReference type="GO" id="GO:0043190">
    <property type="term" value="C:ATP-binding cassette (ABC) transporter complex"/>
    <property type="evidence" value="ECO:0007669"/>
    <property type="project" value="InterPro"/>
</dbReference>
<feature type="compositionally biased region" description="Polar residues" evidence="1">
    <location>
        <begin position="538"/>
        <end position="552"/>
    </location>
</feature>
<dbReference type="InterPro" id="IPR000914">
    <property type="entry name" value="SBP_5_dom"/>
</dbReference>
<evidence type="ECO:0000259" key="3">
    <source>
        <dbReference type="Pfam" id="PF00496"/>
    </source>
</evidence>
<dbReference type="Pfam" id="PF00496">
    <property type="entry name" value="SBP_bac_5"/>
    <property type="match status" value="1"/>
</dbReference>
<evidence type="ECO:0000313" key="4">
    <source>
        <dbReference type="EMBL" id="SEB88123.1"/>
    </source>
</evidence>
<dbReference type="RefSeq" id="WP_082791286.1">
    <property type="nucleotide sequence ID" value="NZ_FNSA01000003.1"/>
</dbReference>
<protein>
    <submittedName>
        <fullName evidence="4">Peptide/nickel transport system substrate-binding protein</fullName>
    </submittedName>
</protein>
<dbReference type="Gene3D" id="3.10.105.10">
    <property type="entry name" value="Dipeptide-binding Protein, Domain 3"/>
    <property type="match status" value="1"/>
</dbReference>
<keyword evidence="5" id="KW-1185">Reference proteome</keyword>